<dbReference type="AlphaFoldDB" id="A0A9Q1JCQ9"/>
<accession>A0A9Q1JCQ9</accession>
<reference evidence="2" key="1">
    <citation type="journal article" date="2023" name="Science">
        <title>Genome structures resolve the early diversification of teleost fishes.</title>
        <authorList>
            <person name="Parey E."/>
            <person name="Louis A."/>
            <person name="Montfort J."/>
            <person name="Bouchez O."/>
            <person name="Roques C."/>
            <person name="Iampietro C."/>
            <person name="Lluch J."/>
            <person name="Castinel A."/>
            <person name="Donnadieu C."/>
            <person name="Desvignes T."/>
            <person name="Floi Bucao C."/>
            <person name="Jouanno E."/>
            <person name="Wen M."/>
            <person name="Mejri S."/>
            <person name="Dirks R."/>
            <person name="Jansen H."/>
            <person name="Henkel C."/>
            <person name="Chen W.J."/>
            <person name="Zahm M."/>
            <person name="Cabau C."/>
            <person name="Klopp C."/>
            <person name="Thompson A.W."/>
            <person name="Robinson-Rechavi M."/>
            <person name="Braasch I."/>
            <person name="Lecointre G."/>
            <person name="Bobe J."/>
            <person name="Postlethwait J.H."/>
            <person name="Berthelot C."/>
            <person name="Roest Crollius H."/>
            <person name="Guiguen Y."/>
        </authorList>
    </citation>
    <scope>NUCLEOTIDE SEQUENCE</scope>
    <source>
        <strain evidence="2">WJC10195</strain>
    </source>
</reference>
<proteinExistence type="predicted"/>
<gene>
    <name evidence="2" type="ORF">SKAU_G00002770</name>
</gene>
<evidence type="ECO:0000256" key="1">
    <source>
        <dbReference type="SAM" id="MobiDB-lite"/>
    </source>
</evidence>
<comment type="caution">
    <text evidence="2">The sequence shown here is derived from an EMBL/GenBank/DDBJ whole genome shotgun (WGS) entry which is preliminary data.</text>
</comment>
<dbReference type="OrthoDB" id="8958277at2759"/>
<evidence type="ECO:0000313" key="2">
    <source>
        <dbReference type="EMBL" id="KAJ8379499.1"/>
    </source>
</evidence>
<keyword evidence="3" id="KW-1185">Reference proteome</keyword>
<feature type="region of interest" description="Disordered" evidence="1">
    <location>
        <begin position="106"/>
        <end position="145"/>
    </location>
</feature>
<dbReference type="Proteomes" id="UP001152622">
    <property type="component" value="Chromosome 1"/>
</dbReference>
<sequence length="201" mass="22278">MESTVVHAQELFRENSSLLSVRERIWQEVTHAVNAISRTERSVEVQKRCGMSTAGSSTGPRTCGRRWQRPVCPRDRPPRWRRLWCTPGTFNDVAIKRRLGRLVGPPTSHCLPEHADPEVQDTARKNSRQPQHHQPQPVPIPPCTLGPLQSPTGPCRACPSQCPCPQYDNVKQLQVLSDSVLAILGGQSALVTVVMAIVTAV</sequence>
<feature type="compositionally biased region" description="Basic and acidic residues" evidence="1">
    <location>
        <begin position="111"/>
        <end position="124"/>
    </location>
</feature>
<organism evidence="2 3">
    <name type="scientific">Synaphobranchus kaupii</name>
    <name type="common">Kaup's arrowtooth eel</name>
    <dbReference type="NCBI Taxonomy" id="118154"/>
    <lineage>
        <taxon>Eukaryota</taxon>
        <taxon>Metazoa</taxon>
        <taxon>Chordata</taxon>
        <taxon>Craniata</taxon>
        <taxon>Vertebrata</taxon>
        <taxon>Euteleostomi</taxon>
        <taxon>Actinopterygii</taxon>
        <taxon>Neopterygii</taxon>
        <taxon>Teleostei</taxon>
        <taxon>Anguilliformes</taxon>
        <taxon>Synaphobranchidae</taxon>
        <taxon>Synaphobranchus</taxon>
    </lineage>
</organism>
<protein>
    <submittedName>
        <fullName evidence="2">Uncharacterized protein</fullName>
    </submittedName>
</protein>
<dbReference type="EMBL" id="JAINUF010000001">
    <property type="protein sequence ID" value="KAJ8379499.1"/>
    <property type="molecule type" value="Genomic_DNA"/>
</dbReference>
<evidence type="ECO:0000313" key="3">
    <source>
        <dbReference type="Proteomes" id="UP001152622"/>
    </source>
</evidence>
<name>A0A9Q1JCQ9_SYNKA</name>